<keyword evidence="8 14" id="KW-0063">Aspartyl esterase</keyword>
<dbReference type="PROSITE" id="PS00503">
    <property type="entry name" value="PECTINESTERASE_2"/>
    <property type="match status" value="1"/>
</dbReference>
<evidence type="ECO:0000256" key="13">
    <source>
        <dbReference type="PROSITE-ProRule" id="PRU10040"/>
    </source>
</evidence>
<evidence type="ECO:0000256" key="8">
    <source>
        <dbReference type="ARBA" id="ARBA00023085"/>
    </source>
</evidence>
<evidence type="ECO:0000256" key="7">
    <source>
        <dbReference type="ARBA" id="ARBA00022801"/>
    </source>
</evidence>
<comment type="catalytic activity">
    <reaction evidence="11 14">
        <text>[(1-&gt;4)-alpha-D-galacturonosyl methyl ester](n) + n H2O = [(1-&gt;4)-alpha-D-galacturonosyl](n) + n methanol + n H(+)</text>
        <dbReference type="Rhea" id="RHEA:22380"/>
        <dbReference type="Rhea" id="RHEA-COMP:14570"/>
        <dbReference type="Rhea" id="RHEA-COMP:14573"/>
        <dbReference type="ChEBI" id="CHEBI:15377"/>
        <dbReference type="ChEBI" id="CHEBI:15378"/>
        <dbReference type="ChEBI" id="CHEBI:17790"/>
        <dbReference type="ChEBI" id="CHEBI:140522"/>
        <dbReference type="ChEBI" id="CHEBI:140523"/>
        <dbReference type="EC" id="3.1.1.11"/>
    </reaction>
</comment>
<comment type="subcellular location">
    <subcellularLocation>
        <location evidence="1">Secreted</location>
        <location evidence="1">Cell wall</location>
    </subcellularLocation>
</comment>
<gene>
    <name evidence="18" type="ORF">FNV43_RR18028</name>
</gene>
<feature type="domain" description="Pectinesterase inhibitor" evidence="17">
    <location>
        <begin position="80"/>
        <end position="232"/>
    </location>
</feature>
<keyword evidence="19" id="KW-1185">Reference proteome</keyword>
<comment type="caution">
    <text evidence="18">The sequence shown here is derived from an EMBL/GenBank/DDBJ whole genome shotgun (WGS) entry which is preliminary data.</text>
</comment>
<keyword evidence="6" id="KW-0134">Cell wall</keyword>
<dbReference type="FunFam" id="2.160.20.10:FF:000001">
    <property type="entry name" value="Pectinesterase"/>
    <property type="match status" value="1"/>
</dbReference>
<evidence type="ECO:0000256" key="9">
    <source>
        <dbReference type="ARBA" id="ARBA00023157"/>
    </source>
</evidence>
<dbReference type="Pfam" id="PF04043">
    <property type="entry name" value="PMEI"/>
    <property type="match status" value="1"/>
</dbReference>
<dbReference type="GO" id="GO:0030599">
    <property type="term" value="F:pectinesterase activity"/>
    <property type="evidence" value="ECO:0007669"/>
    <property type="project" value="UniProtKB-UniRule"/>
</dbReference>
<dbReference type="OrthoDB" id="2019149at2759"/>
<protein>
    <recommendedName>
        <fullName evidence="5 14">Pectinesterase</fullName>
        <ecNumber evidence="5 14">3.1.1.11</ecNumber>
    </recommendedName>
</protein>
<dbReference type="SUPFAM" id="SSF51126">
    <property type="entry name" value="Pectin lyase-like"/>
    <property type="match status" value="1"/>
</dbReference>
<dbReference type="GO" id="GO:0042545">
    <property type="term" value="P:cell wall modification"/>
    <property type="evidence" value="ECO:0007669"/>
    <property type="project" value="UniProtKB-UniRule"/>
</dbReference>
<accession>A0A8K0GXZ7</accession>
<dbReference type="InterPro" id="IPR011050">
    <property type="entry name" value="Pectin_lyase_fold/virulence"/>
</dbReference>
<evidence type="ECO:0000256" key="2">
    <source>
        <dbReference type="ARBA" id="ARBA00005184"/>
    </source>
</evidence>
<dbReference type="EMBL" id="VOIH02000008">
    <property type="protein sequence ID" value="KAF3439750.1"/>
    <property type="molecule type" value="Genomic_DNA"/>
</dbReference>
<evidence type="ECO:0000256" key="11">
    <source>
        <dbReference type="ARBA" id="ARBA00047928"/>
    </source>
</evidence>
<comment type="similarity">
    <text evidence="4">In the C-terminal section; belongs to the pectinesterase family.</text>
</comment>
<keyword evidence="16" id="KW-1133">Transmembrane helix</keyword>
<reference evidence="18" key="1">
    <citation type="submission" date="2020-03" db="EMBL/GenBank/DDBJ databases">
        <title>A high-quality chromosome-level genome assembly of a woody plant with both climbing and erect habits, Rhamnella rubrinervis.</title>
        <authorList>
            <person name="Lu Z."/>
            <person name="Yang Y."/>
            <person name="Zhu X."/>
            <person name="Sun Y."/>
        </authorList>
    </citation>
    <scope>NUCLEOTIDE SEQUENCE</scope>
    <source>
        <strain evidence="18">BYM</strain>
        <tissue evidence="18">Leaf</tissue>
    </source>
</reference>
<evidence type="ECO:0000256" key="6">
    <source>
        <dbReference type="ARBA" id="ARBA00022512"/>
    </source>
</evidence>
<dbReference type="InterPro" id="IPR035513">
    <property type="entry name" value="Invertase/methylesterase_inhib"/>
</dbReference>
<dbReference type="Gene3D" id="2.160.20.10">
    <property type="entry name" value="Single-stranded right-handed beta-helix, Pectin lyase-like"/>
    <property type="match status" value="1"/>
</dbReference>
<dbReference type="InterPro" id="IPR006501">
    <property type="entry name" value="Pectinesterase_inhib_dom"/>
</dbReference>
<keyword evidence="10" id="KW-0325">Glycoprotein</keyword>
<organism evidence="18 19">
    <name type="scientific">Rhamnella rubrinervis</name>
    <dbReference type="NCBI Taxonomy" id="2594499"/>
    <lineage>
        <taxon>Eukaryota</taxon>
        <taxon>Viridiplantae</taxon>
        <taxon>Streptophyta</taxon>
        <taxon>Embryophyta</taxon>
        <taxon>Tracheophyta</taxon>
        <taxon>Spermatophyta</taxon>
        <taxon>Magnoliopsida</taxon>
        <taxon>eudicotyledons</taxon>
        <taxon>Gunneridae</taxon>
        <taxon>Pentapetalae</taxon>
        <taxon>rosids</taxon>
        <taxon>fabids</taxon>
        <taxon>Rosales</taxon>
        <taxon>Rhamnaceae</taxon>
        <taxon>rhamnoid group</taxon>
        <taxon>Rhamneae</taxon>
        <taxon>Rhamnella</taxon>
    </lineage>
</organism>
<dbReference type="FunFam" id="1.20.140.40:FF:000001">
    <property type="entry name" value="Pectinesterase"/>
    <property type="match status" value="1"/>
</dbReference>
<dbReference type="GO" id="GO:0045490">
    <property type="term" value="P:pectin catabolic process"/>
    <property type="evidence" value="ECO:0007669"/>
    <property type="project" value="UniProtKB-UniRule"/>
</dbReference>
<keyword evidence="6" id="KW-0964">Secreted</keyword>
<name>A0A8K0GXZ7_9ROSA</name>
<evidence type="ECO:0000256" key="10">
    <source>
        <dbReference type="ARBA" id="ARBA00023180"/>
    </source>
</evidence>
<comment type="similarity">
    <text evidence="3">In the N-terminal section; belongs to the PMEI family.</text>
</comment>
<feature type="transmembrane region" description="Helical" evidence="16">
    <location>
        <begin position="25"/>
        <end position="48"/>
    </location>
</feature>
<evidence type="ECO:0000256" key="1">
    <source>
        <dbReference type="ARBA" id="ARBA00004191"/>
    </source>
</evidence>
<dbReference type="SMART" id="SM00856">
    <property type="entry name" value="PMEI"/>
    <property type="match status" value="1"/>
</dbReference>
<evidence type="ECO:0000256" key="4">
    <source>
        <dbReference type="ARBA" id="ARBA00007786"/>
    </source>
</evidence>
<evidence type="ECO:0000256" key="5">
    <source>
        <dbReference type="ARBA" id="ARBA00013229"/>
    </source>
</evidence>
<dbReference type="Proteomes" id="UP000796880">
    <property type="component" value="Unassembled WGS sequence"/>
</dbReference>
<dbReference type="GO" id="GO:0004857">
    <property type="term" value="F:enzyme inhibitor activity"/>
    <property type="evidence" value="ECO:0007669"/>
    <property type="project" value="InterPro"/>
</dbReference>
<keyword evidence="16" id="KW-0812">Transmembrane</keyword>
<dbReference type="NCBIfam" id="TIGR01614">
    <property type="entry name" value="PME_inhib"/>
    <property type="match status" value="1"/>
</dbReference>
<comment type="function">
    <text evidence="12">Acts in the modification of cell walls via demethylesterification of cell wall pectin.</text>
</comment>
<dbReference type="AlphaFoldDB" id="A0A8K0GXZ7"/>
<keyword evidence="16" id="KW-0472">Membrane</keyword>
<evidence type="ECO:0000256" key="16">
    <source>
        <dbReference type="SAM" id="Phobius"/>
    </source>
</evidence>
<feature type="region of interest" description="Disordered" evidence="15">
    <location>
        <begin position="55"/>
        <end position="77"/>
    </location>
</feature>
<evidence type="ECO:0000313" key="19">
    <source>
        <dbReference type="Proteomes" id="UP000796880"/>
    </source>
</evidence>
<dbReference type="PANTHER" id="PTHR31707">
    <property type="entry name" value="PECTINESTERASE"/>
    <property type="match status" value="1"/>
</dbReference>
<keyword evidence="7 14" id="KW-0378">Hydrolase</keyword>
<dbReference type="CDD" id="cd15798">
    <property type="entry name" value="PMEI-like_3"/>
    <property type="match status" value="1"/>
</dbReference>
<dbReference type="InterPro" id="IPR000070">
    <property type="entry name" value="Pectinesterase_cat"/>
</dbReference>
<dbReference type="InterPro" id="IPR033131">
    <property type="entry name" value="Pectinesterase_Asp_AS"/>
</dbReference>
<dbReference type="Pfam" id="PF01095">
    <property type="entry name" value="Pectinesterase"/>
    <property type="match status" value="1"/>
</dbReference>
<proteinExistence type="inferred from homology"/>
<evidence type="ECO:0000256" key="3">
    <source>
        <dbReference type="ARBA" id="ARBA00006027"/>
    </source>
</evidence>
<evidence type="ECO:0000256" key="12">
    <source>
        <dbReference type="ARBA" id="ARBA00057335"/>
    </source>
</evidence>
<comment type="pathway">
    <text evidence="2 14">Glycan metabolism; pectin degradation; 2-dehydro-3-deoxy-D-gluconate from pectin: step 1/5.</text>
</comment>
<keyword evidence="9" id="KW-1015">Disulfide bond</keyword>
<dbReference type="Gene3D" id="1.20.140.40">
    <property type="entry name" value="Invertase/pectin methylesterase inhibitor family protein"/>
    <property type="match status" value="1"/>
</dbReference>
<sequence length="597" mass="65836">MVFQDFDQISERRRAERERKFRKRVTIGVITGFVVLVLIAAGVVAVVANNNDSGGHSNKASGSPQNNKSPPSSSTNNVIKSEKVIKTICDSTDYKDKCQESLSQAAKKQPELSQPKDFIKVAITAASDELEKAFNKTSTFNFSSPQAKSAFEDCKVLVETALNELNDTVSHIGDNATVAELSRKTPDLNSWLSAVISYQQTCVDGFPDGKLKGDMQNLFTSSKQLTSNSLALVAEVASFLSSFQTPPAGGAPTTRHLLDSDSDGFPNWVAHEDRRMLKANDVKLTPNVTVAKDGSGKFKTITEALNAMPKTYQGRYVIYVKEGIYDETVMVTKDMVNVTIFGDGSQKSIITGSKNFVDGVSTFKTASFAALGDGFMGKAMGFRNTAGPEKHQAVAARVQADRAIFVNCRFEGYQDTLYAQTHRQFYRSCVIAGTVDFIFGDAAAVFQNCNLVVRKPMDNQQNLVTAQGRTDKRETTGFVLQNCKILADKKLEPVKTKSYLGRPWKEFSRTVVMESTIDNLIHPDGWFPWQGDFALKTLYYAEYNNKGPGAKTTARVKWPGFKVIDKKEATQFTVENFLQGNNWLNATGVPVVFAFYN</sequence>
<evidence type="ECO:0000313" key="18">
    <source>
        <dbReference type="EMBL" id="KAF3439750.1"/>
    </source>
</evidence>
<evidence type="ECO:0000259" key="17">
    <source>
        <dbReference type="SMART" id="SM00856"/>
    </source>
</evidence>
<evidence type="ECO:0000256" key="15">
    <source>
        <dbReference type="SAM" id="MobiDB-lite"/>
    </source>
</evidence>
<feature type="compositionally biased region" description="Low complexity" evidence="15">
    <location>
        <begin position="61"/>
        <end position="77"/>
    </location>
</feature>
<dbReference type="InterPro" id="IPR012334">
    <property type="entry name" value="Pectin_lyas_fold"/>
</dbReference>
<dbReference type="EC" id="3.1.1.11" evidence="5 14"/>
<evidence type="ECO:0000256" key="14">
    <source>
        <dbReference type="RuleBase" id="RU000589"/>
    </source>
</evidence>
<dbReference type="UniPathway" id="UPA00545">
    <property type="reaction ID" value="UER00823"/>
</dbReference>
<dbReference type="SUPFAM" id="SSF101148">
    <property type="entry name" value="Plant invertase/pectin methylesterase inhibitor"/>
    <property type="match status" value="1"/>
</dbReference>
<feature type="active site" evidence="13">
    <location>
        <position position="436"/>
    </location>
</feature>